<dbReference type="Gene3D" id="3.90.180.10">
    <property type="entry name" value="Medium-chain alcohol dehydrogenases, catalytic domain"/>
    <property type="match status" value="1"/>
</dbReference>
<reference evidence="3 4" key="1">
    <citation type="submission" date="2017-04" db="EMBL/GenBank/DDBJ databases">
        <authorList>
            <person name="Afonso C.L."/>
            <person name="Miller P.J."/>
            <person name="Scott M.A."/>
            <person name="Spackman E."/>
            <person name="Goraichik I."/>
            <person name="Dimitrov K.M."/>
            <person name="Suarez D.L."/>
            <person name="Swayne D.E."/>
        </authorList>
    </citation>
    <scope>NUCLEOTIDE SEQUENCE [LARGE SCALE GENOMIC DNA]</scope>
    <source>
        <strain evidence="3 4">KR-140</strain>
    </source>
</reference>
<keyword evidence="4" id="KW-1185">Reference proteome</keyword>
<dbReference type="PROSITE" id="PS01162">
    <property type="entry name" value="QOR_ZETA_CRYSTAL"/>
    <property type="match status" value="1"/>
</dbReference>
<dbReference type="GO" id="GO:0016491">
    <property type="term" value="F:oxidoreductase activity"/>
    <property type="evidence" value="ECO:0007669"/>
    <property type="project" value="UniProtKB-KW"/>
</dbReference>
<dbReference type="GO" id="GO:0008270">
    <property type="term" value="F:zinc ion binding"/>
    <property type="evidence" value="ECO:0007669"/>
    <property type="project" value="InterPro"/>
</dbReference>
<dbReference type="Gene3D" id="3.40.50.720">
    <property type="entry name" value="NAD(P)-binding Rossmann-like Domain"/>
    <property type="match status" value="1"/>
</dbReference>
<organism evidence="3 4">
    <name type="scientific">Deinococcus hopiensis KR-140</name>
    <dbReference type="NCBI Taxonomy" id="695939"/>
    <lineage>
        <taxon>Bacteria</taxon>
        <taxon>Thermotogati</taxon>
        <taxon>Deinococcota</taxon>
        <taxon>Deinococci</taxon>
        <taxon>Deinococcales</taxon>
        <taxon>Deinococcaceae</taxon>
        <taxon>Deinococcus</taxon>
    </lineage>
</organism>
<sequence length="308" mass="33009">MRAMIIRQYGPPEVLEPTELPLPQPAPGEVRVQVHAVSINPVDYKRRQNWAGQALPVILGWDVSGVVDALGEGVKDFAVGDAVYGMLRFPHEGRAYAEYVTAPVTDIALKPASLSHEEAAAMTLAPLTAWQAFERMDLRAGQTVLIHAGAGGVGHFAVQLARARGARVIATGSAANRDFILGLGADEVVDYRARPFEEQVRNVDAVLDTVGGDTFTRSFGVVRPGGWVVSIVTRPTDEHAALAHDLGVRAEWILVTPSRAQLEGLSALAESGQLKPHVSQTFPLAEVTEAHRAQATGRSVGKLVLTVR</sequence>
<dbReference type="InterPro" id="IPR036291">
    <property type="entry name" value="NAD(P)-bd_dom_sf"/>
</dbReference>
<dbReference type="SUPFAM" id="SSF50129">
    <property type="entry name" value="GroES-like"/>
    <property type="match status" value="1"/>
</dbReference>
<evidence type="ECO:0000256" key="1">
    <source>
        <dbReference type="ARBA" id="ARBA00023002"/>
    </source>
</evidence>
<dbReference type="OrthoDB" id="9792162at2"/>
<gene>
    <name evidence="3" type="ORF">SAMN00790413_05831</name>
</gene>
<dbReference type="InterPro" id="IPR020843">
    <property type="entry name" value="ER"/>
</dbReference>
<dbReference type="CDD" id="cd05289">
    <property type="entry name" value="MDR_like_2"/>
    <property type="match status" value="1"/>
</dbReference>
<evidence type="ECO:0000313" key="4">
    <source>
        <dbReference type="Proteomes" id="UP000192582"/>
    </source>
</evidence>
<accession>A0A1W1UDU4</accession>
<evidence type="ECO:0000313" key="3">
    <source>
        <dbReference type="EMBL" id="SMB79202.1"/>
    </source>
</evidence>
<dbReference type="InterPro" id="IPR002364">
    <property type="entry name" value="Quin_OxRdtase/zeta-crystal_CS"/>
</dbReference>
<dbReference type="InterPro" id="IPR050700">
    <property type="entry name" value="YIM1/Zinc_Alcohol_DH_Fams"/>
</dbReference>
<feature type="domain" description="Enoyl reductase (ER)" evidence="2">
    <location>
        <begin position="10"/>
        <end position="305"/>
    </location>
</feature>
<evidence type="ECO:0000259" key="2">
    <source>
        <dbReference type="SMART" id="SM00829"/>
    </source>
</evidence>
<dbReference type="SUPFAM" id="SSF51735">
    <property type="entry name" value="NAD(P)-binding Rossmann-fold domains"/>
    <property type="match status" value="1"/>
</dbReference>
<dbReference type="Pfam" id="PF08240">
    <property type="entry name" value="ADH_N"/>
    <property type="match status" value="1"/>
</dbReference>
<dbReference type="InterPro" id="IPR011032">
    <property type="entry name" value="GroES-like_sf"/>
</dbReference>
<dbReference type="SMART" id="SM00829">
    <property type="entry name" value="PKS_ER"/>
    <property type="match status" value="1"/>
</dbReference>
<dbReference type="Proteomes" id="UP000192582">
    <property type="component" value="Unassembled WGS sequence"/>
</dbReference>
<protein>
    <submittedName>
        <fullName evidence="3">NADPH:quinone reductase</fullName>
    </submittedName>
</protein>
<keyword evidence="1" id="KW-0560">Oxidoreductase</keyword>
<dbReference type="STRING" id="695939.SAMN00790413_05831"/>
<dbReference type="EMBL" id="FWWU01000003">
    <property type="protein sequence ID" value="SMB79202.1"/>
    <property type="molecule type" value="Genomic_DNA"/>
</dbReference>
<dbReference type="AlphaFoldDB" id="A0A1W1UDU4"/>
<dbReference type="PANTHER" id="PTHR11695">
    <property type="entry name" value="ALCOHOL DEHYDROGENASE RELATED"/>
    <property type="match status" value="1"/>
</dbReference>
<dbReference type="PANTHER" id="PTHR11695:SF294">
    <property type="entry name" value="RETICULON-4-INTERACTING PROTEIN 1, MITOCHONDRIAL"/>
    <property type="match status" value="1"/>
</dbReference>
<name>A0A1W1UDU4_9DEIO</name>
<dbReference type="RefSeq" id="WP_084045449.1">
    <property type="nucleotide sequence ID" value="NZ_FWWU01000003.1"/>
</dbReference>
<dbReference type="InterPro" id="IPR013154">
    <property type="entry name" value="ADH-like_N"/>
</dbReference>
<proteinExistence type="predicted"/>
<dbReference type="Pfam" id="PF13602">
    <property type="entry name" value="ADH_zinc_N_2"/>
    <property type="match status" value="1"/>
</dbReference>